<name>A0A2J6ABG4_BACT4</name>
<dbReference type="InterPro" id="IPR033985">
    <property type="entry name" value="SusD-like_N"/>
</dbReference>
<organism evidence="10 11">
    <name type="scientific">Bacteroides thetaiotaomicron</name>
    <dbReference type="NCBI Taxonomy" id="818"/>
    <lineage>
        <taxon>Bacteria</taxon>
        <taxon>Pseudomonadati</taxon>
        <taxon>Bacteroidota</taxon>
        <taxon>Bacteroidia</taxon>
        <taxon>Bacteroidales</taxon>
        <taxon>Bacteroidaceae</taxon>
        <taxon>Bacteroides</taxon>
    </lineage>
</organism>
<dbReference type="EMBL" id="QSJP01000005">
    <property type="protein sequence ID" value="RHD89200.1"/>
    <property type="molecule type" value="Genomic_DNA"/>
</dbReference>
<evidence type="ECO:0000259" key="6">
    <source>
        <dbReference type="Pfam" id="PF07980"/>
    </source>
</evidence>
<dbReference type="Pfam" id="PF14322">
    <property type="entry name" value="SusD-like_3"/>
    <property type="match status" value="1"/>
</dbReference>
<keyword evidence="3" id="KW-0732">Signal</keyword>
<dbReference type="Proteomes" id="UP000284785">
    <property type="component" value="Unassembled WGS sequence"/>
</dbReference>
<evidence type="ECO:0000313" key="11">
    <source>
        <dbReference type="Proteomes" id="UP000284785"/>
    </source>
</evidence>
<evidence type="ECO:0000259" key="7">
    <source>
        <dbReference type="Pfam" id="PF14322"/>
    </source>
</evidence>
<dbReference type="GO" id="GO:0009279">
    <property type="term" value="C:cell outer membrane"/>
    <property type="evidence" value="ECO:0007669"/>
    <property type="project" value="UniProtKB-SubCell"/>
</dbReference>
<evidence type="ECO:0000313" key="13">
    <source>
        <dbReference type="Proteomes" id="UP000440614"/>
    </source>
</evidence>
<comment type="subcellular location">
    <subcellularLocation>
        <location evidence="1">Cell outer membrane</location>
    </subcellularLocation>
</comment>
<evidence type="ECO:0000256" key="4">
    <source>
        <dbReference type="ARBA" id="ARBA00023136"/>
    </source>
</evidence>
<evidence type="ECO:0000313" key="9">
    <source>
        <dbReference type="EMBL" id="KAB4486157.1"/>
    </source>
</evidence>
<evidence type="ECO:0000313" key="12">
    <source>
        <dbReference type="Proteomes" id="UP000436858"/>
    </source>
</evidence>
<keyword evidence="5" id="KW-0998">Cell outer membrane</keyword>
<comment type="caution">
    <text evidence="10">The sequence shown here is derived from an EMBL/GenBank/DDBJ whole genome shotgun (WGS) entry which is preliminary data.</text>
</comment>
<reference evidence="10 11" key="1">
    <citation type="submission" date="2018-08" db="EMBL/GenBank/DDBJ databases">
        <title>A genome reference for cultivated species of the human gut microbiota.</title>
        <authorList>
            <person name="Zou Y."/>
            <person name="Xue W."/>
            <person name="Luo G."/>
        </authorList>
    </citation>
    <scope>NUCLEOTIDE SEQUENCE [LARGE SCALE GENOMIC DNA]</scope>
    <source>
        <strain evidence="10 11">AM30-26</strain>
    </source>
</reference>
<dbReference type="EMBL" id="WCRY01000003">
    <property type="protein sequence ID" value="KAB4486157.1"/>
    <property type="molecule type" value="Genomic_DNA"/>
</dbReference>
<keyword evidence="4" id="KW-0472">Membrane</keyword>
<evidence type="ECO:0000313" key="10">
    <source>
        <dbReference type="EMBL" id="RHD89200.1"/>
    </source>
</evidence>
<sequence length="765" mass="86327">MFHFNNLNTMMKKINKYGSIALLTITAAIFTGCSDQFLEDKKLYGSFNGTTIYENYESADNRIAYLYYIMLPSATGGSDLTGSMGDMPSTGTSDQYSKCTEEYGGISGLMNPNSPLDYETVTDYFNLDNNYSPWVRIRECNDMIEGVIGSESLTERQKQLLLGQAFFFRAWRYYLMVMMYGGVPIIDNVQNPIIGDSEGIHLVVPRSSTKECIDFICKDLQTAADYLPARWESENKNFGRITSGAALALKGRVELLYASPLFNRADDVTRWETAYQTNLAAVKKLEEGNFGLAYENNSGKNAAGWGKIFSDYIGSEGGGGTVSEAVLVTLYNNVSPAEHLQLEKWNGWEHSLRPANAGGGGGMTPTAEMVDLFPMADGKKPNDMNGSYDYNQELFFLNRDPRFYRTFAFPGVEWKFDSDDLKSFGEKGQLPYGINGYTTGNNYKLWNYCWYDNVDDRNSNSKSGYAADCLGTKNTGIYLRKRTDDLALNSNPLYIFEKTSGNGFRQSAAPYMEIRFAEVLLNYAEAACGANHFDEAVNALKRIRKRVGYTDNCGLDPAIFNDRAKLFEAILYERQIELAYEGKRFHDVRRWMLFDGGVGQEALKSTWKLTGFNGNTCNYLGVEPLNGQRRHRIEVYAKNFIAAKSNNVYNEDKTIKETYDELWNKRPTALSLTEDITCTESADDEITYADAKVKALAQFYQEHFKRKNLSTDGNDETILPTFKPYYYILGFKKNAMQNNVSLEQNIGWGDYWRGGADGTFDPLAE</sequence>
<accession>A0A2J6ABG4</accession>
<dbReference type="EMBL" id="WCSY01000001">
    <property type="protein sequence ID" value="KAB4316129.1"/>
    <property type="molecule type" value="Genomic_DNA"/>
</dbReference>
<feature type="domain" description="RagB/SusD" evidence="6">
    <location>
        <begin position="353"/>
        <end position="748"/>
    </location>
</feature>
<dbReference type="SUPFAM" id="SSF48452">
    <property type="entry name" value="TPR-like"/>
    <property type="match status" value="1"/>
</dbReference>
<dbReference type="Pfam" id="PF07980">
    <property type="entry name" value="SusD_RagB"/>
    <property type="match status" value="1"/>
</dbReference>
<evidence type="ECO:0000313" key="8">
    <source>
        <dbReference type="EMBL" id="KAB4316129.1"/>
    </source>
</evidence>
<feature type="domain" description="SusD-like N-terminal" evidence="7">
    <location>
        <begin position="117"/>
        <end position="255"/>
    </location>
</feature>
<dbReference type="InterPro" id="IPR011990">
    <property type="entry name" value="TPR-like_helical_dom_sf"/>
</dbReference>
<evidence type="ECO:0000256" key="3">
    <source>
        <dbReference type="ARBA" id="ARBA00022729"/>
    </source>
</evidence>
<evidence type="ECO:0000256" key="5">
    <source>
        <dbReference type="ARBA" id="ARBA00023237"/>
    </source>
</evidence>
<dbReference type="Gene3D" id="1.25.40.390">
    <property type="match status" value="1"/>
</dbReference>
<comment type="similarity">
    <text evidence="2">Belongs to the SusD family.</text>
</comment>
<dbReference type="Proteomes" id="UP000436858">
    <property type="component" value="Unassembled WGS sequence"/>
</dbReference>
<dbReference type="InterPro" id="IPR012944">
    <property type="entry name" value="SusD_RagB_dom"/>
</dbReference>
<dbReference type="AlphaFoldDB" id="A0A2J6ABG4"/>
<reference evidence="12 13" key="2">
    <citation type="journal article" date="2019" name="Nat. Med.">
        <title>A library of human gut bacterial isolates paired with longitudinal multiomics data enables mechanistic microbiome research.</title>
        <authorList>
            <person name="Poyet M."/>
            <person name="Groussin M."/>
            <person name="Gibbons S.M."/>
            <person name="Avila-Pacheco J."/>
            <person name="Jiang X."/>
            <person name="Kearney S.M."/>
            <person name="Perrotta A.R."/>
            <person name="Berdy B."/>
            <person name="Zhao S."/>
            <person name="Lieberman T.D."/>
            <person name="Swanson P.K."/>
            <person name="Smith M."/>
            <person name="Roesemann S."/>
            <person name="Alexander J.E."/>
            <person name="Rich S.A."/>
            <person name="Livny J."/>
            <person name="Vlamakis H."/>
            <person name="Clish C."/>
            <person name="Bullock K."/>
            <person name="Deik A."/>
            <person name="Scott J."/>
            <person name="Pierce K.A."/>
            <person name="Xavier R.J."/>
            <person name="Alm E.J."/>
        </authorList>
    </citation>
    <scope>NUCLEOTIDE SEQUENCE [LARGE SCALE GENOMIC DNA]</scope>
    <source>
        <strain evidence="9 12">BIOML-A162</strain>
        <strain evidence="8 13">BIOML-A188</strain>
    </source>
</reference>
<evidence type="ECO:0000256" key="1">
    <source>
        <dbReference type="ARBA" id="ARBA00004442"/>
    </source>
</evidence>
<protein>
    <submittedName>
        <fullName evidence="10">RagB/SusD family nutrient uptake outer membrane protein</fullName>
    </submittedName>
</protein>
<proteinExistence type="inferred from homology"/>
<evidence type="ECO:0000256" key="2">
    <source>
        <dbReference type="ARBA" id="ARBA00006275"/>
    </source>
</evidence>
<gene>
    <name evidence="10" type="ORF">DW780_07535</name>
    <name evidence="9" type="ORF">GAN91_04470</name>
    <name evidence="8" type="ORF">GAO51_01250</name>
</gene>
<dbReference type="Proteomes" id="UP000440614">
    <property type="component" value="Unassembled WGS sequence"/>
</dbReference>